<keyword evidence="3" id="KW-1185">Reference proteome</keyword>
<dbReference type="AlphaFoldDB" id="A0AA88HKQ4"/>
<dbReference type="Proteomes" id="UP001187531">
    <property type="component" value="Unassembled WGS sequence"/>
</dbReference>
<evidence type="ECO:0000256" key="1">
    <source>
        <dbReference type="SAM" id="MobiDB-lite"/>
    </source>
</evidence>
<evidence type="ECO:0000313" key="2">
    <source>
        <dbReference type="EMBL" id="KAK2713665.1"/>
    </source>
</evidence>
<dbReference type="EMBL" id="JAVRJZ010000014">
    <property type="protein sequence ID" value="KAK2713665.1"/>
    <property type="molecule type" value="Genomic_DNA"/>
</dbReference>
<proteinExistence type="predicted"/>
<feature type="region of interest" description="Disordered" evidence="1">
    <location>
        <begin position="83"/>
        <end position="105"/>
    </location>
</feature>
<organism evidence="2 3">
    <name type="scientific">Artemia franciscana</name>
    <name type="common">Brine shrimp</name>
    <name type="synonym">Artemia sanfranciscana</name>
    <dbReference type="NCBI Taxonomy" id="6661"/>
    <lineage>
        <taxon>Eukaryota</taxon>
        <taxon>Metazoa</taxon>
        <taxon>Ecdysozoa</taxon>
        <taxon>Arthropoda</taxon>
        <taxon>Crustacea</taxon>
        <taxon>Branchiopoda</taxon>
        <taxon>Anostraca</taxon>
        <taxon>Artemiidae</taxon>
        <taxon>Artemia</taxon>
    </lineage>
</organism>
<reference evidence="2" key="1">
    <citation type="submission" date="2023-07" db="EMBL/GenBank/DDBJ databases">
        <title>Chromosome-level genome assembly of Artemia franciscana.</title>
        <authorList>
            <person name="Jo E."/>
        </authorList>
    </citation>
    <scope>NUCLEOTIDE SEQUENCE</scope>
    <source>
        <tissue evidence="2">Whole body</tissue>
    </source>
</reference>
<evidence type="ECO:0000313" key="3">
    <source>
        <dbReference type="Proteomes" id="UP001187531"/>
    </source>
</evidence>
<protein>
    <submittedName>
        <fullName evidence="2">Uncharacterized protein</fullName>
    </submittedName>
</protein>
<comment type="caution">
    <text evidence="2">The sequence shown here is derived from an EMBL/GenBank/DDBJ whole genome shotgun (WGS) entry which is preliminary data.</text>
</comment>
<accession>A0AA88HKQ4</accession>
<sequence length="105" mass="12100">MLARTAHELKISKESIGRILATDSEFFKNSPGWVHPLLVREQSRTHIDKGTLLINWKNQNRSLFKQSRSLEMEMWLIKNNNSSIPGPIKGRSVGEEDKVGHHLQR</sequence>
<feature type="compositionally biased region" description="Basic and acidic residues" evidence="1">
    <location>
        <begin position="92"/>
        <end position="105"/>
    </location>
</feature>
<name>A0AA88HKQ4_ARTSF</name>
<gene>
    <name evidence="2" type="ORF">QYM36_009515</name>
</gene>